<proteinExistence type="inferred from homology"/>
<dbReference type="PANTHER" id="PTHR42813:SF3">
    <property type="entry name" value="GLUTATHIONE-INDEPENDENT FORMALDEHYDE DEHYDROGENASE"/>
    <property type="match status" value="1"/>
</dbReference>
<comment type="similarity">
    <text evidence="2">Belongs to the zinc-containing alcohol dehydrogenase family.</text>
</comment>
<evidence type="ECO:0000259" key="7">
    <source>
        <dbReference type="Pfam" id="PF08240"/>
    </source>
</evidence>
<evidence type="ECO:0000256" key="4">
    <source>
        <dbReference type="ARBA" id="ARBA00022833"/>
    </source>
</evidence>
<feature type="domain" description="Alcohol dehydrogenase-like N-terminal" evidence="7">
    <location>
        <begin position="38"/>
        <end position="148"/>
    </location>
</feature>
<sequence length="435" mass="47242">MTAYNSPRPKTMKGVVWEGKPYEMAVKHDISVPRITEPEDAIIRITTSAICGSDLHTYHGFFGSHEVPFAMGHEAMGIVEEIGDAVDSFKVGDRVVVGFPQDGYVQTQNHLQLELVTYGFGQDFGGIGGLQTEYVRVPHADSSLFKIPKRLPDKEWLFIGDIFPTAWEGLTWSGFQPGDTVAVFGAGPVGLMCAYSAIIRGAALVYVVDHVPQRLARAAGIGAVPINFARGGASASEQILALQPGGVNRAVDCCGQMAAVNAELKPQQDYVLREAVKVTSFGGGIGVPGVYASLEKSAGAPNADEMRPELKFPFADAWFKSITIKLGIVELLETVPALVRLIENGRARPGFVVTSEVDIDEAPKAYSRFEKKLETKVLLRGPGREGREDYVWEAEQKSNGVVVNGADHRYVLAPFSVMLETNADCRAEFLARPRE</sequence>
<evidence type="ECO:0000256" key="3">
    <source>
        <dbReference type="ARBA" id="ARBA00022723"/>
    </source>
</evidence>
<comment type="cofactor">
    <cofactor evidence="1">
        <name>Zn(2+)</name>
        <dbReference type="ChEBI" id="CHEBI:29105"/>
    </cofactor>
</comment>
<dbReference type="PANTHER" id="PTHR42813">
    <property type="entry name" value="ZINC-TYPE ALCOHOL DEHYDROGENASE-LIKE"/>
    <property type="match status" value="1"/>
</dbReference>
<keyword evidence="5" id="KW-0560">Oxidoreductase</keyword>
<keyword evidence="4" id="KW-0862">Zinc</keyword>
<keyword evidence="9" id="KW-1185">Reference proteome</keyword>
<evidence type="ECO:0000313" key="8">
    <source>
        <dbReference type="EMBL" id="KAK2772939.1"/>
    </source>
</evidence>
<keyword evidence="3" id="KW-0479">Metal-binding</keyword>
<keyword evidence="6" id="KW-0520">NAD</keyword>
<dbReference type="InterPro" id="IPR013154">
    <property type="entry name" value="ADH-like_N"/>
</dbReference>
<dbReference type="SUPFAM" id="SSF50129">
    <property type="entry name" value="GroES-like"/>
    <property type="match status" value="1"/>
</dbReference>
<dbReference type="AlphaFoldDB" id="A0AAE0D9J7"/>
<dbReference type="Gene3D" id="3.40.50.720">
    <property type="entry name" value="NAD(P)-binding Rossmann-like Domain"/>
    <property type="match status" value="1"/>
</dbReference>
<dbReference type="CDD" id="cd08282">
    <property type="entry name" value="PFDH_like"/>
    <property type="match status" value="1"/>
</dbReference>
<dbReference type="GO" id="GO:0008270">
    <property type="term" value="F:zinc ion binding"/>
    <property type="evidence" value="ECO:0007669"/>
    <property type="project" value="InterPro"/>
</dbReference>
<evidence type="ECO:0000313" key="9">
    <source>
        <dbReference type="Proteomes" id="UP001281614"/>
    </source>
</evidence>
<dbReference type="Pfam" id="PF08240">
    <property type="entry name" value="ADH_N"/>
    <property type="match status" value="1"/>
</dbReference>
<protein>
    <submittedName>
        <fullName evidence="8">Alcohol dehydrogenase</fullName>
    </submittedName>
</protein>
<dbReference type="GO" id="GO:0016491">
    <property type="term" value="F:oxidoreductase activity"/>
    <property type="evidence" value="ECO:0007669"/>
    <property type="project" value="UniProtKB-KW"/>
</dbReference>
<dbReference type="Gene3D" id="3.90.180.10">
    <property type="entry name" value="Medium-chain alcohol dehydrogenases, catalytic domain"/>
    <property type="match status" value="1"/>
</dbReference>
<dbReference type="SUPFAM" id="SSF51735">
    <property type="entry name" value="NAD(P)-binding Rossmann-fold domains"/>
    <property type="match status" value="1"/>
</dbReference>
<name>A0AAE0D9J7_COLKA</name>
<reference evidence="8" key="1">
    <citation type="submission" date="2023-02" db="EMBL/GenBank/DDBJ databases">
        <title>Colletotrichum kahawae CIFC_Que2 genome sequencing and assembly.</title>
        <authorList>
            <person name="Baroncelli R."/>
        </authorList>
    </citation>
    <scope>NUCLEOTIDE SEQUENCE</scope>
    <source>
        <strain evidence="8">CIFC_Que2</strain>
    </source>
</reference>
<dbReference type="Proteomes" id="UP001281614">
    <property type="component" value="Unassembled WGS sequence"/>
</dbReference>
<gene>
    <name evidence="8" type="ORF">CKAH01_13728</name>
</gene>
<dbReference type="PROSITE" id="PS00059">
    <property type="entry name" value="ADH_ZINC"/>
    <property type="match status" value="1"/>
</dbReference>
<evidence type="ECO:0000256" key="2">
    <source>
        <dbReference type="ARBA" id="ARBA00008072"/>
    </source>
</evidence>
<evidence type="ECO:0000256" key="5">
    <source>
        <dbReference type="ARBA" id="ARBA00023002"/>
    </source>
</evidence>
<dbReference type="EMBL" id="VYYT01000061">
    <property type="protein sequence ID" value="KAK2772939.1"/>
    <property type="molecule type" value="Genomic_DNA"/>
</dbReference>
<evidence type="ECO:0000256" key="6">
    <source>
        <dbReference type="ARBA" id="ARBA00023027"/>
    </source>
</evidence>
<organism evidence="8 9">
    <name type="scientific">Colletotrichum kahawae</name>
    <name type="common">Coffee berry disease fungus</name>
    <dbReference type="NCBI Taxonomy" id="34407"/>
    <lineage>
        <taxon>Eukaryota</taxon>
        <taxon>Fungi</taxon>
        <taxon>Dikarya</taxon>
        <taxon>Ascomycota</taxon>
        <taxon>Pezizomycotina</taxon>
        <taxon>Sordariomycetes</taxon>
        <taxon>Hypocreomycetidae</taxon>
        <taxon>Glomerellales</taxon>
        <taxon>Glomerellaceae</taxon>
        <taxon>Colletotrichum</taxon>
        <taxon>Colletotrichum gloeosporioides species complex</taxon>
    </lineage>
</organism>
<dbReference type="InterPro" id="IPR011032">
    <property type="entry name" value="GroES-like_sf"/>
</dbReference>
<comment type="caution">
    <text evidence="8">The sequence shown here is derived from an EMBL/GenBank/DDBJ whole genome shotgun (WGS) entry which is preliminary data.</text>
</comment>
<dbReference type="InterPro" id="IPR002328">
    <property type="entry name" value="ADH_Zn_CS"/>
</dbReference>
<accession>A0AAE0D9J7</accession>
<evidence type="ECO:0000256" key="1">
    <source>
        <dbReference type="ARBA" id="ARBA00001947"/>
    </source>
</evidence>
<dbReference type="InterPro" id="IPR036291">
    <property type="entry name" value="NAD(P)-bd_dom_sf"/>
</dbReference>